<sequence>MSPEMPDKSPPRVWCLLGYKAGDNTQVTALADALGWPWSPIRIHARPWELTTHLALRATLAGIDRSRSSELLPPWPDLLISAGRRNEPVARWIQSQSAGATRLVHVGRPWAPLSTYDLIVTTPQYLLPDLPNIRHNRLPLFHHDADALDQEAAALAPQLATLPSPRIALLLGGDSGKFVFTPEKGRRLGQLASTLARASSGSIILTDSPRTPRAAMDACVEAIDVPAFVHRWSADAPNPYRGILASADAFIVTGESMSMLAEARAQRKPLYIFDMHDDPKTRWWRHRHAWRYKPVSHRLAMRFAPQRMRRDIGRIQNALVSAGEAQWLNTASAEEGLGAVVDSCAAPPPGANELAITAQKVRTLLEGH</sequence>
<dbReference type="AlphaFoldDB" id="A0A4R2LAH6"/>
<dbReference type="RefSeq" id="WP_131917587.1">
    <property type="nucleotide sequence ID" value="NZ_QQSW01000003.1"/>
</dbReference>
<keyword evidence="2" id="KW-1185">Reference proteome</keyword>
<reference evidence="1 2" key="1">
    <citation type="submission" date="2019-03" db="EMBL/GenBank/DDBJ databases">
        <title>Genomic Encyclopedia of Type Strains, Phase IV (KMG-IV): sequencing the most valuable type-strain genomes for metagenomic binning, comparative biology and taxonomic classification.</title>
        <authorList>
            <person name="Goeker M."/>
        </authorList>
    </citation>
    <scope>NUCLEOTIDE SEQUENCE [LARGE SCALE GENOMIC DNA]</scope>
    <source>
        <strain evidence="1 2">DSM 23344</strain>
    </source>
</reference>
<dbReference type="OrthoDB" id="272235at2"/>
<gene>
    <name evidence="1" type="ORF">EV688_105228</name>
</gene>
<dbReference type="PANTHER" id="PTHR33986:SF15">
    <property type="entry name" value="MITOCHONDRIAL FISSION PROTEIN ELM1"/>
    <property type="match status" value="1"/>
</dbReference>
<dbReference type="Proteomes" id="UP000294980">
    <property type="component" value="Unassembled WGS sequence"/>
</dbReference>
<accession>A0A4R2LAH6</accession>
<dbReference type="PANTHER" id="PTHR33986">
    <property type="entry name" value="OS02G0535700 PROTEIN"/>
    <property type="match status" value="1"/>
</dbReference>
<evidence type="ECO:0000313" key="2">
    <source>
        <dbReference type="Proteomes" id="UP000294980"/>
    </source>
</evidence>
<dbReference type="InterPro" id="IPR009367">
    <property type="entry name" value="Elm1-like"/>
</dbReference>
<dbReference type="Pfam" id="PF06258">
    <property type="entry name" value="Mito_fiss_Elm1"/>
    <property type="match status" value="1"/>
</dbReference>
<evidence type="ECO:0000313" key="1">
    <source>
        <dbReference type="EMBL" id="TCO76265.1"/>
    </source>
</evidence>
<comment type="caution">
    <text evidence="1">The sequence shown here is derived from an EMBL/GenBank/DDBJ whole genome shotgun (WGS) entry which is preliminary data.</text>
</comment>
<organism evidence="1 2">
    <name type="scientific">Chromatocurvus halotolerans</name>
    <dbReference type="NCBI Taxonomy" id="1132028"/>
    <lineage>
        <taxon>Bacteria</taxon>
        <taxon>Pseudomonadati</taxon>
        <taxon>Pseudomonadota</taxon>
        <taxon>Gammaproteobacteria</taxon>
        <taxon>Cellvibrionales</taxon>
        <taxon>Halieaceae</taxon>
        <taxon>Chromatocurvus</taxon>
    </lineage>
</organism>
<proteinExistence type="predicted"/>
<dbReference type="EMBL" id="SLWX01000005">
    <property type="protein sequence ID" value="TCO76265.1"/>
    <property type="molecule type" value="Genomic_DNA"/>
</dbReference>
<protein>
    <submittedName>
        <fullName evidence="1">Mitochondrial fission protein ELM1</fullName>
    </submittedName>
</protein>
<name>A0A4R2LAH6_9GAMM</name>